<name>A0AAV1Z6R9_9ARAC</name>
<accession>A0AAV1Z6R9</accession>
<dbReference type="AlphaFoldDB" id="A0AAV1Z6R9"/>
<evidence type="ECO:0000313" key="2">
    <source>
        <dbReference type="Proteomes" id="UP001497382"/>
    </source>
</evidence>
<dbReference type="EMBL" id="CAXIEN010000026">
    <property type="protein sequence ID" value="CAL1267053.1"/>
    <property type="molecule type" value="Genomic_DNA"/>
</dbReference>
<organism evidence="1 2">
    <name type="scientific">Larinioides sclopetarius</name>
    <dbReference type="NCBI Taxonomy" id="280406"/>
    <lineage>
        <taxon>Eukaryota</taxon>
        <taxon>Metazoa</taxon>
        <taxon>Ecdysozoa</taxon>
        <taxon>Arthropoda</taxon>
        <taxon>Chelicerata</taxon>
        <taxon>Arachnida</taxon>
        <taxon>Araneae</taxon>
        <taxon>Araneomorphae</taxon>
        <taxon>Entelegynae</taxon>
        <taxon>Araneoidea</taxon>
        <taxon>Araneidae</taxon>
        <taxon>Larinioides</taxon>
    </lineage>
</organism>
<dbReference type="Proteomes" id="UP001497382">
    <property type="component" value="Unassembled WGS sequence"/>
</dbReference>
<keyword evidence="2" id="KW-1185">Reference proteome</keyword>
<protein>
    <submittedName>
        <fullName evidence="1">Uncharacterized protein</fullName>
    </submittedName>
</protein>
<proteinExistence type="predicted"/>
<feature type="non-terminal residue" evidence="1">
    <location>
        <position position="1"/>
    </location>
</feature>
<gene>
    <name evidence="1" type="ORF">LARSCL_LOCUS3434</name>
</gene>
<sequence length="52" mass="5856">GREGCKRDIRICIDHANSLLTKIVGLTNAHCTQHLKGLKNHEIRRIGLSAFF</sequence>
<comment type="caution">
    <text evidence="1">The sequence shown here is derived from an EMBL/GenBank/DDBJ whole genome shotgun (WGS) entry which is preliminary data.</text>
</comment>
<reference evidence="1 2" key="1">
    <citation type="submission" date="2024-04" db="EMBL/GenBank/DDBJ databases">
        <authorList>
            <person name="Rising A."/>
            <person name="Reimegard J."/>
            <person name="Sonavane S."/>
            <person name="Akerstrom W."/>
            <person name="Nylinder S."/>
            <person name="Hedman E."/>
            <person name="Kallberg Y."/>
        </authorList>
    </citation>
    <scope>NUCLEOTIDE SEQUENCE [LARGE SCALE GENOMIC DNA]</scope>
</reference>
<evidence type="ECO:0000313" key="1">
    <source>
        <dbReference type="EMBL" id="CAL1267053.1"/>
    </source>
</evidence>